<name>A0AAD6SX05_9AGAR</name>
<dbReference type="PROSITE" id="PS50089">
    <property type="entry name" value="ZF_RING_2"/>
    <property type="match status" value="1"/>
</dbReference>
<feature type="domain" description="RING-type" evidence="5">
    <location>
        <begin position="116"/>
        <end position="154"/>
    </location>
</feature>
<dbReference type="Proteomes" id="UP001218188">
    <property type="component" value="Unassembled WGS sequence"/>
</dbReference>
<evidence type="ECO:0000256" key="1">
    <source>
        <dbReference type="ARBA" id="ARBA00022723"/>
    </source>
</evidence>
<dbReference type="Gene3D" id="3.30.40.10">
    <property type="entry name" value="Zinc/RING finger domain, C3HC4 (zinc finger)"/>
    <property type="match status" value="1"/>
</dbReference>
<sequence>MTMRTATGTEYNRAHLYQTSLRAYFNRAITPAVVDVVTEHAQTYAPAKRSRKRFKPRRFDADAGRTLSAAIDVDEWADHEPIDVDVDSQETSMALKLVMEQRSAVHCLTKAGLFACPICADTFHCPVVTLCMHIFCDYCITKNFAYSKACPLCRSAIMDVPMRDKLFEQELRQAIASGLVVAPTTRGRKERLHVASRLIPNVV</sequence>
<evidence type="ECO:0000256" key="2">
    <source>
        <dbReference type="ARBA" id="ARBA00022771"/>
    </source>
</evidence>
<protein>
    <recommendedName>
        <fullName evidence="5">RING-type domain-containing protein</fullName>
    </recommendedName>
</protein>
<dbReference type="SUPFAM" id="SSF57850">
    <property type="entry name" value="RING/U-box"/>
    <property type="match status" value="1"/>
</dbReference>
<evidence type="ECO:0000256" key="3">
    <source>
        <dbReference type="ARBA" id="ARBA00022833"/>
    </source>
</evidence>
<dbReference type="PROSITE" id="PS00518">
    <property type="entry name" value="ZF_RING_1"/>
    <property type="match status" value="1"/>
</dbReference>
<dbReference type="GO" id="GO:0008270">
    <property type="term" value="F:zinc ion binding"/>
    <property type="evidence" value="ECO:0007669"/>
    <property type="project" value="UniProtKB-KW"/>
</dbReference>
<keyword evidence="3" id="KW-0862">Zinc</keyword>
<dbReference type="SMART" id="SM00184">
    <property type="entry name" value="RING"/>
    <property type="match status" value="1"/>
</dbReference>
<dbReference type="InterPro" id="IPR013083">
    <property type="entry name" value="Znf_RING/FYVE/PHD"/>
</dbReference>
<evidence type="ECO:0000313" key="7">
    <source>
        <dbReference type="Proteomes" id="UP001218188"/>
    </source>
</evidence>
<reference evidence="6" key="1">
    <citation type="submission" date="2023-03" db="EMBL/GenBank/DDBJ databases">
        <title>Massive genome expansion in bonnet fungi (Mycena s.s.) driven by repeated elements and novel gene families across ecological guilds.</title>
        <authorList>
            <consortium name="Lawrence Berkeley National Laboratory"/>
            <person name="Harder C.B."/>
            <person name="Miyauchi S."/>
            <person name="Viragh M."/>
            <person name="Kuo A."/>
            <person name="Thoen E."/>
            <person name="Andreopoulos B."/>
            <person name="Lu D."/>
            <person name="Skrede I."/>
            <person name="Drula E."/>
            <person name="Henrissat B."/>
            <person name="Morin E."/>
            <person name="Kohler A."/>
            <person name="Barry K."/>
            <person name="LaButti K."/>
            <person name="Morin E."/>
            <person name="Salamov A."/>
            <person name="Lipzen A."/>
            <person name="Mereny Z."/>
            <person name="Hegedus B."/>
            <person name="Baldrian P."/>
            <person name="Stursova M."/>
            <person name="Weitz H."/>
            <person name="Taylor A."/>
            <person name="Grigoriev I.V."/>
            <person name="Nagy L.G."/>
            <person name="Martin F."/>
            <person name="Kauserud H."/>
        </authorList>
    </citation>
    <scope>NUCLEOTIDE SEQUENCE</scope>
    <source>
        <strain evidence="6">CBHHK200</strain>
    </source>
</reference>
<dbReference type="PANTHER" id="PTHR23327">
    <property type="entry name" value="RING FINGER PROTEIN 127"/>
    <property type="match status" value="1"/>
</dbReference>
<dbReference type="InterPro" id="IPR001841">
    <property type="entry name" value="Znf_RING"/>
</dbReference>
<accession>A0AAD6SX05</accession>
<keyword evidence="1" id="KW-0479">Metal-binding</keyword>
<dbReference type="AlphaFoldDB" id="A0AAD6SX05"/>
<dbReference type="PANTHER" id="PTHR23327:SF51">
    <property type="entry name" value="TRANSCRIPTIONAL REGULATOR OF YEAST FORM ADHERENCE 3"/>
    <property type="match status" value="1"/>
</dbReference>
<dbReference type="Pfam" id="PF13923">
    <property type="entry name" value="zf-C3HC4_2"/>
    <property type="match status" value="1"/>
</dbReference>
<evidence type="ECO:0000259" key="5">
    <source>
        <dbReference type="PROSITE" id="PS50089"/>
    </source>
</evidence>
<dbReference type="InterPro" id="IPR017907">
    <property type="entry name" value="Znf_RING_CS"/>
</dbReference>
<evidence type="ECO:0000313" key="6">
    <source>
        <dbReference type="EMBL" id="KAJ7035368.1"/>
    </source>
</evidence>
<organism evidence="6 7">
    <name type="scientific">Mycena alexandri</name>
    <dbReference type="NCBI Taxonomy" id="1745969"/>
    <lineage>
        <taxon>Eukaryota</taxon>
        <taxon>Fungi</taxon>
        <taxon>Dikarya</taxon>
        <taxon>Basidiomycota</taxon>
        <taxon>Agaricomycotina</taxon>
        <taxon>Agaricomycetes</taxon>
        <taxon>Agaricomycetidae</taxon>
        <taxon>Agaricales</taxon>
        <taxon>Marasmiineae</taxon>
        <taxon>Mycenaceae</taxon>
        <taxon>Mycena</taxon>
    </lineage>
</organism>
<dbReference type="EMBL" id="JARJCM010000050">
    <property type="protein sequence ID" value="KAJ7035368.1"/>
    <property type="molecule type" value="Genomic_DNA"/>
</dbReference>
<keyword evidence="2 4" id="KW-0863">Zinc-finger</keyword>
<evidence type="ECO:0000256" key="4">
    <source>
        <dbReference type="PROSITE-ProRule" id="PRU00175"/>
    </source>
</evidence>
<keyword evidence="7" id="KW-1185">Reference proteome</keyword>
<proteinExistence type="predicted"/>
<gene>
    <name evidence="6" type="ORF">C8F04DRAFT_1258910</name>
</gene>
<comment type="caution">
    <text evidence="6">The sequence shown here is derived from an EMBL/GenBank/DDBJ whole genome shotgun (WGS) entry which is preliminary data.</text>
</comment>